<name>A0ABX7DZZ3_9BACI</name>
<dbReference type="PANTHER" id="PTHR36455">
    <property type="match status" value="1"/>
</dbReference>
<evidence type="ECO:0000313" key="1">
    <source>
        <dbReference type="EMBL" id="QQZ08837.1"/>
    </source>
</evidence>
<dbReference type="RefSeq" id="WP_202777717.1">
    <property type="nucleotide sequence ID" value="NZ_CP065425.1"/>
</dbReference>
<protein>
    <submittedName>
        <fullName evidence="1">IS66 family insertion sequence element accessory protein TnpB</fullName>
    </submittedName>
</protein>
<keyword evidence="2" id="KW-1185">Reference proteome</keyword>
<sequence length="119" mass="14052">MCKIANYPKKISDGWLFVVRTVKVRYFFIFRAYVETYVKHDYTNVKNIYIICGKTDMRKGIDGLATLIQDTFKLDPYGDSIFLFSGWSKDRYKCLYFDGDGFAMLYKRLDNGKLQQYQG</sequence>
<gene>
    <name evidence="1" type="primary">tnpB</name>
    <name evidence="1" type="ORF">I5776_17710</name>
</gene>
<dbReference type="InterPro" id="IPR008878">
    <property type="entry name" value="Transposase_IS66_Orf2"/>
</dbReference>
<dbReference type="Proteomes" id="UP000595691">
    <property type="component" value="Chromosome"/>
</dbReference>
<dbReference type="Pfam" id="PF05717">
    <property type="entry name" value="TnpB_IS66"/>
    <property type="match status" value="1"/>
</dbReference>
<proteinExistence type="predicted"/>
<dbReference type="EMBL" id="CP065425">
    <property type="protein sequence ID" value="QQZ08837.1"/>
    <property type="molecule type" value="Genomic_DNA"/>
</dbReference>
<dbReference type="NCBIfam" id="NF033819">
    <property type="entry name" value="IS66_TnpB"/>
    <property type="match status" value="1"/>
</dbReference>
<accession>A0ABX7DZZ3</accession>
<evidence type="ECO:0000313" key="2">
    <source>
        <dbReference type="Proteomes" id="UP000595691"/>
    </source>
</evidence>
<organism evidence="1 2">
    <name type="scientific">Heyndrickxia vini</name>
    <dbReference type="NCBI Taxonomy" id="1476025"/>
    <lineage>
        <taxon>Bacteria</taxon>
        <taxon>Bacillati</taxon>
        <taxon>Bacillota</taxon>
        <taxon>Bacilli</taxon>
        <taxon>Bacillales</taxon>
        <taxon>Bacillaceae</taxon>
        <taxon>Heyndrickxia</taxon>
    </lineage>
</organism>
<dbReference type="PANTHER" id="PTHR36455:SF1">
    <property type="entry name" value="BLR8292 PROTEIN"/>
    <property type="match status" value="1"/>
</dbReference>
<reference evidence="1 2" key="1">
    <citation type="submission" date="2020-11" db="EMBL/GenBank/DDBJ databases">
        <title>Taxonomic evaluation of the Bacillus sporothermodurans group of bacteria based on whole genome sequences.</title>
        <authorList>
            <person name="Fiedler G."/>
            <person name="Herbstmann A.-D."/>
            <person name="Doll E."/>
            <person name="Wenning M."/>
            <person name="Brinks E."/>
            <person name="Kabisch J."/>
            <person name="Breitenwieser F."/>
            <person name="Lappann M."/>
            <person name="Boehnlein C."/>
            <person name="Franz C."/>
        </authorList>
    </citation>
    <scope>NUCLEOTIDE SEQUENCE [LARGE SCALE GENOMIC DNA]</scope>
    <source>
        <strain evidence="1 2">JCM 19841</strain>
    </source>
</reference>